<sequence>MVPGMGPGTINLLNNGKCFFLLFFLLCTSEYFHNIFIAVCHEIKLLFEAYKKTHDFYAQSDYKFLLAHYYHLRKLVTSVDRQLNCLLFLGSSSKLCSPLFRFDLNLRICKKSYPWAGYFNDYSRLLQYYDVLSYVFYGQIECQCLHQP</sequence>
<accession>A0AAV4TN75</accession>
<keyword evidence="2" id="KW-1185">Reference proteome</keyword>
<dbReference type="Proteomes" id="UP001054945">
    <property type="component" value="Unassembled WGS sequence"/>
</dbReference>
<reference evidence="1 2" key="1">
    <citation type="submission" date="2021-06" db="EMBL/GenBank/DDBJ databases">
        <title>Caerostris extrusa draft genome.</title>
        <authorList>
            <person name="Kono N."/>
            <person name="Arakawa K."/>
        </authorList>
    </citation>
    <scope>NUCLEOTIDE SEQUENCE [LARGE SCALE GENOMIC DNA]</scope>
</reference>
<organism evidence="1 2">
    <name type="scientific">Caerostris extrusa</name>
    <name type="common">Bark spider</name>
    <name type="synonym">Caerostris bankana</name>
    <dbReference type="NCBI Taxonomy" id="172846"/>
    <lineage>
        <taxon>Eukaryota</taxon>
        <taxon>Metazoa</taxon>
        <taxon>Ecdysozoa</taxon>
        <taxon>Arthropoda</taxon>
        <taxon>Chelicerata</taxon>
        <taxon>Arachnida</taxon>
        <taxon>Araneae</taxon>
        <taxon>Araneomorphae</taxon>
        <taxon>Entelegynae</taxon>
        <taxon>Araneoidea</taxon>
        <taxon>Araneidae</taxon>
        <taxon>Caerostris</taxon>
    </lineage>
</organism>
<evidence type="ECO:0000313" key="1">
    <source>
        <dbReference type="EMBL" id="GIY46886.1"/>
    </source>
</evidence>
<name>A0AAV4TN75_CAEEX</name>
<gene>
    <name evidence="1" type="ORF">CEXT_259351</name>
</gene>
<proteinExistence type="predicted"/>
<comment type="caution">
    <text evidence="1">The sequence shown here is derived from an EMBL/GenBank/DDBJ whole genome shotgun (WGS) entry which is preliminary data.</text>
</comment>
<dbReference type="EMBL" id="BPLR01011491">
    <property type="protein sequence ID" value="GIY46886.1"/>
    <property type="molecule type" value="Genomic_DNA"/>
</dbReference>
<protein>
    <submittedName>
        <fullName evidence="1">Uncharacterized protein</fullName>
    </submittedName>
</protein>
<dbReference type="AlphaFoldDB" id="A0AAV4TN75"/>
<evidence type="ECO:0000313" key="2">
    <source>
        <dbReference type="Proteomes" id="UP001054945"/>
    </source>
</evidence>